<protein>
    <submittedName>
        <fullName evidence="5">Aminotransferase class I/II-fold pyridoxal phosphate-dependent enzyme</fullName>
    </submittedName>
</protein>
<evidence type="ECO:0000313" key="6">
    <source>
        <dbReference type="Proteomes" id="UP000620366"/>
    </source>
</evidence>
<keyword evidence="2 5" id="KW-0032">Aminotransferase</keyword>
<keyword evidence="3" id="KW-0808">Transferase</keyword>
<dbReference type="Proteomes" id="UP000620366">
    <property type="component" value="Unassembled WGS sequence"/>
</dbReference>
<accession>A0A926DGB1</accession>
<dbReference type="GO" id="GO:0008483">
    <property type="term" value="F:transaminase activity"/>
    <property type="evidence" value="ECO:0007669"/>
    <property type="project" value="UniProtKB-KW"/>
</dbReference>
<dbReference type="RefSeq" id="WP_249300364.1">
    <property type="nucleotide sequence ID" value="NZ_JACRSP010000003.1"/>
</dbReference>
<organism evidence="5 6">
    <name type="scientific">Feifania hominis</name>
    <dbReference type="NCBI Taxonomy" id="2763660"/>
    <lineage>
        <taxon>Bacteria</taxon>
        <taxon>Bacillati</taxon>
        <taxon>Bacillota</taxon>
        <taxon>Clostridia</taxon>
        <taxon>Eubacteriales</taxon>
        <taxon>Feifaniaceae</taxon>
        <taxon>Feifania</taxon>
    </lineage>
</organism>
<dbReference type="InterPro" id="IPR015422">
    <property type="entry name" value="PyrdxlP-dep_Trfase_small"/>
</dbReference>
<dbReference type="PANTHER" id="PTHR42832">
    <property type="entry name" value="AMINO ACID AMINOTRANSFERASE"/>
    <property type="match status" value="1"/>
</dbReference>
<dbReference type="PANTHER" id="PTHR42832:SF3">
    <property type="entry name" value="L-GLUTAMINE--4-(METHYLSULFANYL)-2-OXOBUTANOATE AMINOTRANSFERASE"/>
    <property type="match status" value="1"/>
</dbReference>
<evidence type="ECO:0000259" key="4">
    <source>
        <dbReference type="Pfam" id="PF00155"/>
    </source>
</evidence>
<evidence type="ECO:0000256" key="3">
    <source>
        <dbReference type="ARBA" id="ARBA00022679"/>
    </source>
</evidence>
<reference evidence="5" key="1">
    <citation type="submission" date="2020-08" db="EMBL/GenBank/DDBJ databases">
        <title>Genome public.</title>
        <authorList>
            <person name="Liu C."/>
            <person name="Sun Q."/>
        </authorList>
    </citation>
    <scope>NUCLEOTIDE SEQUENCE</scope>
    <source>
        <strain evidence="5">BX7</strain>
    </source>
</reference>
<comment type="caution">
    <text evidence="5">The sequence shown here is derived from an EMBL/GenBank/DDBJ whole genome shotgun (WGS) entry which is preliminary data.</text>
</comment>
<gene>
    <name evidence="5" type="ORF">H8695_07470</name>
</gene>
<dbReference type="Gene3D" id="3.90.1150.10">
    <property type="entry name" value="Aspartate Aminotransferase, domain 1"/>
    <property type="match status" value="1"/>
</dbReference>
<dbReference type="Gene3D" id="3.40.640.10">
    <property type="entry name" value="Type I PLP-dependent aspartate aminotransferase-like (Major domain)"/>
    <property type="match status" value="1"/>
</dbReference>
<evidence type="ECO:0000313" key="5">
    <source>
        <dbReference type="EMBL" id="MBC8536520.1"/>
    </source>
</evidence>
<dbReference type="GO" id="GO:0030170">
    <property type="term" value="F:pyridoxal phosphate binding"/>
    <property type="evidence" value="ECO:0007669"/>
    <property type="project" value="InterPro"/>
</dbReference>
<dbReference type="AlphaFoldDB" id="A0A926DGB1"/>
<dbReference type="InterPro" id="IPR004839">
    <property type="entry name" value="Aminotransferase_I/II_large"/>
</dbReference>
<dbReference type="Pfam" id="PF00155">
    <property type="entry name" value="Aminotran_1_2"/>
    <property type="match status" value="1"/>
</dbReference>
<dbReference type="EMBL" id="JACRSP010000003">
    <property type="protein sequence ID" value="MBC8536520.1"/>
    <property type="molecule type" value="Genomic_DNA"/>
</dbReference>
<dbReference type="InterPro" id="IPR050881">
    <property type="entry name" value="LL-DAP_aminotransferase"/>
</dbReference>
<comment type="cofactor">
    <cofactor evidence="1">
        <name>pyridoxal 5'-phosphate</name>
        <dbReference type="ChEBI" id="CHEBI:597326"/>
    </cofactor>
</comment>
<dbReference type="CDD" id="cd00609">
    <property type="entry name" value="AAT_like"/>
    <property type="match status" value="1"/>
</dbReference>
<dbReference type="InterPro" id="IPR015421">
    <property type="entry name" value="PyrdxlP-dep_Trfase_major"/>
</dbReference>
<evidence type="ECO:0000256" key="1">
    <source>
        <dbReference type="ARBA" id="ARBA00001933"/>
    </source>
</evidence>
<sequence>MNSLSSSIFLELDRKKQEIASRGADVINLSIGTPDTPPAAHIMRALEEACREPENMKYAVTDLPELVGAVAGWYARRYGVALEPDEILGMGGSQEGLSHIALALCDPGDWILVPDPGYPIFQNGSHIASARAWHMPLREECGYLPDLGAIPEEIARKARLMVLSYPMNPLGALAPEGFFDEVIAFAKKYDIVVLHDNAYSEIVFDGRRCGSFLAHEGAKDVGIEFNSLSKSYNLTGARISFALGNRDVIAAYRNLKSHMDYGVFRPVQRAAVAALTGPQDCVRELCALYESRRDALVESFGAAGWPITPPEATLFVWARLPEGHTDSMRFCMELADRTGVLAVPGIAFGEGGEGYARIALVRDEAALREAARRIRESGMLR</sequence>
<evidence type="ECO:0000256" key="2">
    <source>
        <dbReference type="ARBA" id="ARBA00022576"/>
    </source>
</evidence>
<dbReference type="SUPFAM" id="SSF53383">
    <property type="entry name" value="PLP-dependent transferases"/>
    <property type="match status" value="1"/>
</dbReference>
<name>A0A926DGB1_9FIRM</name>
<proteinExistence type="predicted"/>
<keyword evidence="6" id="KW-1185">Reference proteome</keyword>
<dbReference type="InterPro" id="IPR015424">
    <property type="entry name" value="PyrdxlP-dep_Trfase"/>
</dbReference>
<feature type="domain" description="Aminotransferase class I/classII large" evidence="4">
    <location>
        <begin position="25"/>
        <end position="374"/>
    </location>
</feature>